<feature type="compositionally biased region" description="Acidic residues" evidence="1">
    <location>
        <begin position="11"/>
        <end position="26"/>
    </location>
</feature>
<keyword evidence="3" id="KW-1185">Reference proteome</keyword>
<organism evidence="2 3">
    <name type="scientific">Choanephora cucurbitarum</name>
    <dbReference type="NCBI Taxonomy" id="101091"/>
    <lineage>
        <taxon>Eukaryota</taxon>
        <taxon>Fungi</taxon>
        <taxon>Fungi incertae sedis</taxon>
        <taxon>Mucoromycota</taxon>
        <taxon>Mucoromycotina</taxon>
        <taxon>Mucoromycetes</taxon>
        <taxon>Mucorales</taxon>
        <taxon>Mucorineae</taxon>
        <taxon>Choanephoraceae</taxon>
        <taxon>Choanephoroideae</taxon>
        <taxon>Choanephora</taxon>
    </lineage>
</organism>
<gene>
    <name evidence="2" type="ORF">A0J61_09748</name>
</gene>
<dbReference type="Proteomes" id="UP000093000">
    <property type="component" value="Unassembled WGS sequence"/>
</dbReference>
<name>A0A1C7N0K8_9FUNG</name>
<proteinExistence type="predicted"/>
<dbReference type="AlphaFoldDB" id="A0A1C7N0K8"/>
<evidence type="ECO:0000256" key="1">
    <source>
        <dbReference type="SAM" id="MobiDB-lite"/>
    </source>
</evidence>
<accession>A0A1C7N0K8</accession>
<evidence type="ECO:0000313" key="2">
    <source>
        <dbReference type="EMBL" id="OBZ82206.1"/>
    </source>
</evidence>
<comment type="caution">
    <text evidence="2">The sequence shown here is derived from an EMBL/GenBank/DDBJ whole genome shotgun (WGS) entry which is preliminary data.</text>
</comment>
<dbReference type="EMBL" id="LUGH01000927">
    <property type="protein sequence ID" value="OBZ82206.1"/>
    <property type="molecule type" value="Genomic_DNA"/>
</dbReference>
<reference evidence="2 3" key="1">
    <citation type="submission" date="2016-03" db="EMBL/GenBank/DDBJ databases">
        <title>Choanephora cucurbitarum.</title>
        <authorList>
            <person name="Min B."/>
            <person name="Park H."/>
            <person name="Park J.-H."/>
            <person name="Shin H.-D."/>
            <person name="Choi I.-G."/>
        </authorList>
    </citation>
    <scope>NUCLEOTIDE SEQUENCE [LARGE SCALE GENOMIC DNA]</scope>
    <source>
        <strain evidence="2 3">KUS-F28377</strain>
    </source>
</reference>
<dbReference type="InParanoid" id="A0A1C7N0K8"/>
<feature type="region of interest" description="Disordered" evidence="1">
    <location>
        <begin position="1"/>
        <end position="71"/>
    </location>
</feature>
<protein>
    <submittedName>
        <fullName evidence="2">Uncharacterized protein</fullName>
    </submittedName>
</protein>
<evidence type="ECO:0000313" key="3">
    <source>
        <dbReference type="Proteomes" id="UP000093000"/>
    </source>
</evidence>
<feature type="compositionally biased region" description="Basic and acidic residues" evidence="1">
    <location>
        <begin position="49"/>
        <end position="71"/>
    </location>
</feature>
<sequence length="71" mass="8179">MSSFSDAEPVVSDDVDTDAETFEEEQQSVVFKKSHYEKEEEVETVMQLHKGELRKARKEEVVDGKSNDSKR</sequence>